<dbReference type="SUPFAM" id="SSF51182">
    <property type="entry name" value="RmlC-like cupins"/>
    <property type="match status" value="1"/>
</dbReference>
<dbReference type="InterPro" id="IPR014710">
    <property type="entry name" value="RmlC-like_jellyroll"/>
</dbReference>
<dbReference type="RefSeq" id="WP_201348872.1">
    <property type="nucleotide sequence ID" value="NZ_AP014546.1"/>
</dbReference>
<accession>A0A7R6SUB0</accession>
<gene>
    <name evidence="2" type="ORF">NEJAP_0182</name>
</gene>
<dbReference type="AlphaFoldDB" id="A0A7R6SUB0"/>
<dbReference type="KEGG" id="njp:NEJAP_0182"/>
<dbReference type="Pfam" id="PF07883">
    <property type="entry name" value="Cupin_2"/>
    <property type="match status" value="1"/>
</dbReference>
<evidence type="ECO:0000259" key="1">
    <source>
        <dbReference type="Pfam" id="PF07883"/>
    </source>
</evidence>
<name>A0A7R6SUB0_9GAMM</name>
<dbReference type="InterPro" id="IPR013096">
    <property type="entry name" value="Cupin_2"/>
</dbReference>
<sequence>MIERPTFVMTEQIDNPRTCVNHLHFPAGSETRWHRHERDYVIVPMHSCELLIDSGEGAKPVKLTAGECYYRDAGVEHNVINPSEIDITLIEVEIK</sequence>
<dbReference type="Proteomes" id="UP000595332">
    <property type="component" value="Chromosome"/>
</dbReference>
<protein>
    <submittedName>
        <fullName evidence="2">Cupin</fullName>
    </submittedName>
</protein>
<feature type="domain" description="Cupin type-2" evidence="1">
    <location>
        <begin position="22"/>
        <end position="92"/>
    </location>
</feature>
<dbReference type="InterPro" id="IPR011051">
    <property type="entry name" value="RmlC_Cupin_sf"/>
</dbReference>
<dbReference type="Gene3D" id="2.60.120.10">
    <property type="entry name" value="Jelly Rolls"/>
    <property type="match status" value="1"/>
</dbReference>
<reference evidence="2 3" key="1">
    <citation type="journal article" date="2008" name="Int. J. Syst. Evol. Microbiol.">
        <title>Neptunomonas japonica sp. nov., an Osedax japonicus symbiont-like bacterium isolated from sediment adjacent to sperm whale carcasses off Kagoshima, Japan.</title>
        <authorList>
            <person name="Miyazaki M."/>
            <person name="Nogi Y."/>
            <person name="Fujiwara Y."/>
            <person name="Kawato M."/>
            <person name="Kubokawa K."/>
            <person name="Horikoshi K."/>
        </authorList>
    </citation>
    <scope>NUCLEOTIDE SEQUENCE [LARGE SCALE GENOMIC DNA]</scope>
    <source>
        <strain evidence="2 3">JAMM 1380</strain>
    </source>
</reference>
<keyword evidence="3" id="KW-1185">Reference proteome</keyword>
<evidence type="ECO:0000313" key="3">
    <source>
        <dbReference type="Proteomes" id="UP000595332"/>
    </source>
</evidence>
<evidence type="ECO:0000313" key="2">
    <source>
        <dbReference type="EMBL" id="BBB28141.1"/>
    </source>
</evidence>
<proteinExistence type="predicted"/>
<organism evidence="2 3">
    <name type="scientific">Neptunomonas japonica JAMM 1380</name>
    <dbReference type="NCBI Taxonomy" id="1441457"/>
    <lineage>
        <taxon>Bacteria</taxon>
        <taxon>Pseudomonadati</taxon>
        <taxon>Pseudomonadota</taxon>
        <taxon>Gammaproteobacteria</taxon>
        <taxon>Oceanospirillales</taxon>
        <taxon>Oceanospirillaceae</taxon>
        <taxon>Neptunomonas</taxon>
    </lineage>
</organism>
<dbReference type="EMBL" id="AP014546">
    <property type="protein sequence ID" value="BBB28141.1"/>
    <property type="molecule type" value="Genomic_DNA"/>
</dbReference>